<dbReference type="EMBL" id="CP134146">
    <property type="protein sequence ID" value="WNC67822.1"/>
    <property type="molecule type" value="Genomic_DNA"/>
</dbReference>
<feature type="transmembrane region" description="Helical" evidence="6">
    <location>
        <begin position="99"/>
        <end position="119"/>
    </location>
</feature>
<evidence type="ECO:0000256" key="6">
    <source>
        <dbReference type="SAM" id="Phobius"/>
    </source>
</evidence>
<reference evidence="9" key="1">
    <citation type="submission" date="2023-09" db="EMBL/GenBank/DDBJ databases">
        <authorList>
            <person name="Li S."/>
            <person name="Li X."/>
            <person name="Zhang C."/>
            <person name="Zhao Z."/>
        </authorList>
    </citation>
    <scope>NUCLEOTIDE SEQUENCE [LARGE SCALE GENOMIC DNA]</scope>
    <source>
        <strain evidence="9">SQ345</strain>
    </source>
</reference>
<organism evidence="8 9">
    <name type="scientific">Thalassotalea nanhaiensis</name>
    <dbReference type="NCBI Taxonomy" id="3065648"/>
    <lineage>
        <taxon>Bacteria</taxon>
        <taxon>Pseudomonadati</taxon>
        <taxon>Pseudomonadota</taxon>
        <taxon>Gammaproteobacteria</taxon>
        <taxon>Alteromonadales</taxon>
        <taxon>Colwelliaceae</taxon>
        <taxon>Thalassotalea</taxon>
    </lineage>
</organism>
<dbReference type="RefSeq" id="WP_348386981.1">
    <property type="nucleotide sequence ID" value="NZ_CP134146.1"/>
</dbReference>
<dbReference type="PANTHER" id="PTHR36115">
    <property type="entry name" value="PROLINE-RICH ANTIGEN HOMOLOG-RELATED"/>
    <property type="match status" value="1"/>
</dbReference>
<evidence type="ECO:0000256" key="5">
    <source>
        <dbReference type="ARBA" id="ARBA00023136"/>
    </source>
</evidence>
<keyword evidence="3 6" id="KW-0812">Transmembrane</keyword>
<evidence type="ECO:0000256" key="2">
    <source>
        <dbReference type="ARBA" id="ARBA00022475"/>
    </source>
</evidence>
<feature type="transmembrane region" description="Helical" evidence="6">
    <location>
        <begin position="183"/>
        <end position="205"/>
    </location>
</feature>
<evidence type="ECO:0000256" key="3">
    <source>
        <dbReference type="ARBA" id="ARBA00022692"/>
    </source>
</evidence>
<evidence type="ECO:0000313" key="8">
    <source>
        <dbReference type="EMBL" id="WNC67822.1"/>
    </source>
</evidence>
<dbReference type="PANTHER" id="PTHR36115:SF9">
    <property type="entry name" value="LMO1584 PROTEIN"/>
    <property type="match status" value="1"/>
</dbReference>
<accession>A0ABY9TGB2</accession>
<comment type="subcellular location">
    <subcellularLocation>
        <location evidence="1">Cell membrane</location>
        <topology evidence="1">Multi-pass membrane protein</topology>
    </subcellularLocation>
</comment>
<evidence type="ECO:0000256" key="1">
    <source>
        <dbReference type="ARBA" id="ARBA00004651"/>
    </source>
</evidence>
<dbReference type="Proteomes" id="UP001248581">
    <property type="component" value="Chromosome"/>
</dbReference>
<name>A0ABY9TGB2_9GAMM</name>
<feature type="transmembrane region" description="Helical" evidence="6">
    <location>
        <begin position="154"/>
        <end position="171"/>
    </location>
</feature>
<keyword evidence="9" id="KW-1185">Reference proteome</keyword>
<evidence type="ECO:0000256" key="4">
    <source>
        <dbReference type="ARBA" id="ARBA00022989"/>
    </source>
</evidence>
<gene>
    <name evidence="8" type="ORF">RI845_15000</name>
</gene>
<keyword evidence="5 6" id="KW-0472">Membrane</keyword>
<keyword evidence="4 6" id="KW-1133">Transmembrane helix</keyword>
<dbReference type="InterPro" id="IPR051791">
    <property type="entry name" value="Pra-immunoreactive"/>
</dbReference>
<evidence type="ECO:0000313" key="9">
    <source>
        <dbReference type="Proteomes" id="UP001248581"/>
    </source>
</evidence>
<feature type="transmembrane region" description="Helical" evidence="6">
    <location>
        <begin position="68"/>
        <end position="93"/>
    </location>
</feature>
<proteinExistence type="predicted"/>
<keyword evidence="2" id="KW-1003">Cell membrane</keyword>
<dbReference type="InterPro" id="IPR010432">
    <property type="entry name" value="RDD"/>
</dbReference>
<evidence type="ECO:0000259" key="7">
    <source>
        <dbReference type="Pfam" id="PF06271"/>
    </source>
</evidence>
<sequence length="224" mass="25675">MLNYEPDFSTYSYEELLDAKRNIDKESYPQRYETIVQLLSDPTRELNAKTQAIEEVEVNKYSTFWPRFWAAIIDGIVFAIILYIECLVFGVEYSTQDKFLQALNGVQFAIYAIFMHGYFGQTLGKMLMNVKVLNHDTESEIGVKQALRRESVNLAINISWVVIIMIVATSLEMSGTISESLSYTVLGFGILAMIWGISEFVTMLFNDKRRALHDYIGKTVVVRT</sequence>
<protein>
    <submittedName>
        <fullName evidence="8">RDD family protein</fullName>
    </submittedName>
</protein>
<feature type="domain" description="RDD" evidence="7">
    <location>
        <begin position="61"/>
        <end position="217"/>
    </location>
</feature>
<dbReference type="Pfam" id="PF06271">
    <property type="entry name" value="RDD"/>
    <property type="match status" value="1"/>
</dbReference>